<dbReference type="InterPro" id="IPR045167">
    <property type="entry name" value="Hobbit"/>
</dbReference>
<feature type="chain" id="PRO_5034473830" evidence="1">
    <location>
        <begin position="22"/>
        <end position="156"/>
    </location>
</feature>
<sequence length="156" mass="16842">MPLPAALLGLLIAALLAGLLARWLACRLAVTWCQQKLHAELKIGSFGFLWAQNISLKFQREQQTVVGTRQGVVTSGGRQAGWGHFQAGSKSLPHSWCQALPSVARLGVLAAPCVMPGWERSGNVGMSITRHSWIVFFSDLPVHPCRRSTTSGSPAN</sequence>
<evidence type="ECO:0000313" key="2">
    <source>
        <dbReference type="Ensembl" id="ENSACOP00000016229.1"/>
    </source>
</evidence>
<reference evidence="2" key="1">
    <citation type="submission" date="2025-08" db="UniProtKB">
        <authorList>
            <consortium name="Ensembl"/>
        </authorList>
    </citation>
    <scope>IDENTIFICATION</scope>
</reference>
<evidence type="ECO:0000256" key="1">
    <source>
        <dbReference type="SAM" id="SignalP"/>
    </source>
</evidence>
<protein>
    <submittedName>
        <fullName evidence="2">Uncharacterized protein</fullName>
    </submittedName>
</protein>
<reference evidence="2" key="2">
    <citation type="submission" date="2025-09" db="UniProtKB">
        <authorList>
            <consortium name="Ensembl"/>
        </authorList>
    </citation>
    <scope>IDENTIFICATION</scope>
</reference>
<organism evidence="2 3">
    <name type="scientific">Amazona collaria</name>
    <name type="common">yellow-billed parrot</name>
    <dbReference type="NCBI Taxonomy" id="241587"/>
    <lineage>
        <taxon>Eukaryota</taxon>
        <taxon>Metazoa</taxon>
        <taxon>Chordata</taxon>
        <taxon>Craniata</taxon>
        <taxon>Vertebrata</taxon>
        <taxon>Euteleostomi</taxon>
        <taxon>Archelosauria</taxon>
        <taxon>Archosauria</taxon>
        <taxon>Dinosauria</taxon>
        <taxon>Saurischia</taxon>
        <taxon>Theropoda</taxon>
        <taxon>Coelurosauria</taxon>
        <taxon>Aves</taxon>
        <taxon>Neognathae</taxon>
        <taxon>Neoaves</taxon>
        <taxon>Telluraves</taxon>
        <taxon>Australaves</taxon>
        <taxon>Psittaciformes</taxon>
        <taxon>Psittacidae</taxon>
        <taxon>Amazona</taxon>
    </lineage>
</organism>
<dbReference type="Pfam" id="PF10344">
    <property type="entry name" value="Hobbit"/>
    <property type="match status" value="1"/>
</dbReference>
<evidence type="ECO:0000313" key="3">
    <source>
        <dbReference type="Proteomes" id="UP000694522"/>
    </source>
</evidence>
<keyword evidence="1" id="KW-0732">Signal</keyword>
<keyword evidence="3" id="KW-1185">Reference proteome</keyword>
<feature type="signal peptide" evidence="1">
    <location>
        <begin position="1"/>
        <end position="21"/>
    </location>
</feature>
<accession>A0A8B9FXN8</accession>
<name>A0A8B9FXN8_9PSIT</name>
<dbReference type="Ensembl" id="ENSACOT00000016813.1">
    <property type="protein sequence ID" value="ENSACOP00000016229.1"/>
    <property type="gene ID" value="ENSACOG00000011294.1"/>
</dbReference>
<dbReference type="Proteomes" id="UP000694522">
    <property type="component" value="Unplaced"/>
</dbReference>
<dbReference type="AlphaFoldDB" id="A0A8B9FXN8"/>
<proteinExistence type="predicted"/>